<organism evidence="2 4">
    <name type="scientific">Candidatus Cryosericum odellii</name>
    <dbReference type="NCBI Taxonomy" id="2290917"/>
    <lineage>
        <taxon>Bacteria</taxon>
        <taxon>Pseudomonadati</taxon>
        <taxon>Caldisericota/Cryosericota group</taxon>
        <taxon>Candidatus Cryosericota</taxon>
        <taxon>Candidatus Cryosericia</taxon>
        <taxon>Candidatus Cryosericales</taxon>
        <taxon>Candidatus Cryosericaceae</taxon>
        <taxon>Candidatus Cryosericum</taxon>
    </lineage>
</organism>
<dbReference type="EMBL" id="QXIT01000138">
    <property type="protein sequence ID" value="RIE07036.1"/>
    <property type="molecule type" value="Genomic_DNA"/>
</dbReference>
<dbReference type="GO" id="GO:0004803">
    <property type="term" value="F:transposase activity"/>
    <property type="evidence" value="ECO:0007669"/>
    <property type="project" value="InterPro"/>
</dbReference>
<comment type="caution">
    <text evidence="2">The sequence shown here is derived from an EMBL/GenBank/DDBJ whole genome shotgun (WGS) entry which is preliminary data.</text>
</comment>
<evidence type="ECO:0000313" key="4">
    <source>
        <dbReference type="Proteomes" id="UP000266260"/>
    </source>
</evidence>
<protein>
    <submittedName>
        <fullName evidence="2">Addiction module toxin RelE</fullName>
    </submittedName>
</protein>
<keyword evidence="4" id="KW-1185">Reference proteome</keyword>
<dbReference type="GO" id="GO:0003677">
    <property type="term" value="F:DNA binding"/>
    <property type="evidence" value="ECO:0007669"/>
    <property type="project" value="InterPro"/>
</dbReference>
<accession>A0A398CUH1</accession>
<dbReference type="Proteomes" id="UP000266260">
    <property type="component" value="Unassembled WGS sequence"/>
</dbReference>
<dbReference type="PANTHER" id="PTHR34322">
    <property type="entry name" value="TRANSPOSASE, Y1_TNP DOMAIN-CONTAINING"/>
    <property type="match status" value="1"/>
</dbReference>
<proteinExistence type="predicted"/>
<dbReference type="PANTHER" id="PTHR34322:SF2">
    <property type="entry name" value="TRANSPOSASE IS200-LIKE DOMAIN-CONTAINING PROTEIN"/>
    <property type="match status" value="1"/>
</dbReference>
<evidence type="ECO:0000259" key="1">
    <source>
        <dbReference type="SMART" id="SM01321"/>
    </source>
</evidence>
<evidence type="ECO:0000313" key="5">
    <source>
        <dbReference type="Proteomes" id="UP000266489"/>
    </source>
</evidence>
<dbReference type="Proteomes" id="UP000266489">
    <property type="component" value="Unassembled WGS sequence"/>
</dbReference>
<evidence type="ECO:0000313" key="2">
    <source>
        <dbReference type="EMBL" id="RIE07036.1"/>
    </source>
</evidence>
<dbReference type="AlphaFoldDB" id="A0A398CUH1"/>
<gene>
    <name evidence="3" type="ORF">SMC5_02580</name>
    <name evidence="2" type="ORF">SMC6_07865</name>
</gene>
<dbReference type="SUPFAM" id="SSF143422">
    <property type="entry name" value="Transposase IS200-like"/>
    <property type="match status" value="1"/>
</dbReference>
<dbReference type="OrthoDB" id="9815389at2"/>
<dbReference type="RefSeq" id="WP_119119464.1">
    <property type="nucleotide sequence ID" value="NZ_QXIT01000138.1"/>
</dbReference>
<dbReference type="GO" id="GO:0006313">
    <property type="term" value="P:DNA transposition"/>
    <property type="evidence" value="ECO:0007669"/>
    <property type="project" value="InterPro"/>
</dbReference>
<dbReference type="InterPro" id="IPR002686">
    <property type="entry name" value="Transposase_17"/>
</dbReference>
<accession>A0A398DSA2</accession>
<dbReference type="Pfam" id="PF01797">
    <property type="entry name" value="Y1_Tnp"/>
    <property type="match status" value="1"/>
</dbReference>
<reference evidence="4 5" key="1">
    <citation type="submission" date="2018-09" db="EMBL/GenBank/DDBJ databases">
        <title>Discovery and Ecogenomic Context for Candidatus Cryosericales, a Global Caldiserica Order Active in Thawing Permafrost.</title>
        <authorList>
            <person name="Martinez M.A."/>
            <person name="Woodcroft B.J."/>
            <person name="Ignacio Espinoza J.C."/>
            <person name="Zayed A."/>
            <person name="Singleton C.M."/>
            <person name="Boyd J."/>
            <person name="Li Y.-F."/>
            <person name="Purvine S."/>
            <person name="Maughan H."/>
            <person name="Hodgkins S.B."/>
            <person name="Anderson D."/>
            <person name="Sederholm M."/>
            <person name="Temperton B."/>
            <person name="Saleska S.R."/>
            <person name="Tyson G.W."/>
            <person name="Rich V.I."/>
        </authorList>
    </citation>
    <scope>NUCLEOTIDE SEQUENCE [LARGE SCALE GENOMIC DNA]</scope>
    <source>
        <strain evidence="3 5">SMC5</strain>
        <strain evidence="2 4">SMC6</strain>
    </source>
</reference>
<name>A0A398CUH1_9BACT</name>
<sequence length="286" mass="31825">MARPLRLESPGNLYHVTVRGDRKERIFESDADRVSLLQLINEAADLHHWHLLAYCLMDNHYHLEVETPIAGLAEGMRRIDGAYTQRYNTRYQRVGHVFQGRYKALPILTEQHLFGACRYIVRNPLRAGLVQDPAEWKWSSYRASALLAPGISGCDAAWIRVAAADGDPERYRSWVMAGFDDPCDYLHPARKAPGRQMVESAVPTQAVAPQQPVLIPVRSLSEILDGCAWPCHGADDAAVLRLQFREAIAAGYSQRAIAAALGTSHVTVGRVLKFPLGSAAHSGHEW</sequence>
<dbReference type="SMART" id="SM01321">
    <property type="entry name" value="Y1_Tnp"/>
    <property type="match status" value="1"/>
</dbReference>
<dbReference type="EMBL" id="QXIU01000068">
    <property type="protein sequence ID" value="RIE13591.1"/>
    <property type="molecule type" value="Genomic_DNA"/>
</dbReference>
<evidence type="ECO:0000313" key="3">
    <source>
        <dbReference type="EMBL" id="RIE13591.1"/>
    </source>
</evidence>
<feature type="domain" description="Transposase IS200-like" evidence="1">
    <location>
        <begin position="9"/>
        <end position="123"/>
    </location>
</feature>
<dbReference type="InterPro" id="IPR036515">
    <property type="entry name" value="Transposase_17_sf"/>
</dbReference>
<dbReference type="Gene3D" id="3.30.70.1290">
    <property type="entry name" value="Transposase IS200-like"/>
    <property type="match status" value="1"/>
</dbReference>